<keyword evidence="1" id="KW-0472">Membrane</keyword>
<feature type="transmembrane region" description="Helical" evidence="1">
    <location>
        <begin position="228"/>
        <end position="246"/>
    </location>
</feature>
<name>A0A1H6I1J1_RUMFL</name>
<dbReference type="OrthoDB" id="1710898at2"/>
<feature type="transmembrane region" description="Helical" evidence="1">
    <location>
        <begin position="497"/>
        <end position="518"/>
    </location>
</feature>
<keyword evidence="1" id="KW-0812">Transmembrane</keyword>
<evidence type="ECO:0000313" key="3">
    <source>
        <dbReference type="Proteomes" id="UP000183190"/>
    </source>
</evidence>
<evidence type="ECO:0000313" key="2">
    <source>
        <dbReference type="EMBL" id="SEH42339.1"/>
    </source>
</evidence>
<feature type="transmembrane region" description="Helical" evidence="1">
    <location>
        <begin position="437"/>
        <end position="460"/>
    </location>
</feature>
<keyword evidence="1" id="KW-1133">Transmembrane helix</keyword>
<feature type="transmembrane region" description="Helical" evidence="1">
    <location>
        <begin position="46"/>
        <end position="69"/>
    </location>
</feature>
<organism evidence="2 3">
    <name type="scientific">Ruminococcus flavefaciens</name>
    <dbReference type="NCBI Taxonomy" id="1265"/>
    <lineage>
        <taxon>Bacteria</taxon>
        <taxon>Bacillati</taxon>
        <taxon>Bacillota</taxon>
        <taxon>Clostridia</taxon>
        <taxon>Eubacteriales</taxon>
        <taxon>Oscillospiraceae</taxon>
        <taxon>Ruminococcus</taxon>
    </lineage>
</organism>
<reference evidence="2 3" key="1">
    <citation type="submission" date="2016-10" db="EMBL/GenBank/DDBJ databases">
        <authorList>
            <person name="de Groot N.N."/>
        </authorList>
    </citation>
    <scope>NUCLEOTIDE SEQUENCE [LARGE SCALE GENOMIC DNA]</scope>
    <source>
        <strain evidence="2 3">YAD2003</strain>
    </source>
</reference>
<proteinExistence type="predicted"/>
<dbReference type="EMBL" id="FNWV01000001">
    <property type="protein sequence ID" value="SEH42339.1"/>
    <property type="molecule type" value="Genomic_DNA"/>
</dbReference>
<sequence length="529" mass="60307">MLKTLLISFKLKNTYRVNAILHGFRQIPLIKKIFPPDVYSMTGFKVFAYIISILWQFFTMFAFKIAYFFFAVTVWCGVFEINRADSPRFFLHLLVPLTIAGAFVNNYMFTPEKHKYYAMIQLGMDAKSFTLVNYFFNLARHFIGFTVVAIFIGLDNGMALWECLMISVFGIAAKTAVCPIEMIRFKKGKKLATKAKLNVLTMLLGIAFIMGLYILPVFGYMIPLTVSYAVMAAVIAAAVIALPYILKFKEYRALNKEILNAEFVSQMDSKAVKQQNFRKNTQKNISADTGITSDKSGFEYLNELFVKRHKKILWESSIKVTFALSIVLILMCIVCILVPKEAKGINKYISNSLPYFVFVMYAVNRGMQFTQALFVNCDHSLLTYPFYKEPKSILTLFRIRLREIIKVNLLPAVVGGIGLALLLYLSGGTDNPVNYGVIIVSICALSIFFSVHYLTIYYLLQPYNAGTEIKNGTYRLITMVTYLVCYFMIYLHVPTLLFGILTIIFCVVYIIAACLLVYKFAPKTFRIHS</sequence>
<feature type="transmembrane region" description="Helical" evidence="1">
    <location>
        <begin position="197"/>
        <end position="222"/>
    </location>
</feature>
<evidence type="ECO:0000256" key="1">
    <source>
        <dbReference type="SAM" id="Phobius"/>
    </source>
</evidence>
<gene>
    <name evidence="2" type="ORF">SAMN02910265_00595</name>
</gene>
<feature type="transmembrane region" description="Helical" evidence="1">
    <location>
        <begin position="407"/>
        <end position="425"/>
    </location>
</feature>
<feature type="transmembrane region" description="Helical" evidence="1">
    <location>
        <begin position="89"/>
        <end position="110"/>
    </location>
</feature>
<feature type="transmembrane region" description="Helical" evidence="1">
    <location>
        <begin position="317"/>
        <end position="339"/>
    </location>
</feature>
<dbReference type="Proteomes" id="UP000183190">
    <property type="component" value="Unassembled WGS sequence"/>
</dbReference>
<accession>A0A1H6I1J1</accession>
<feature type="transmembrane region" description="Helical" evidence="1">
    <location>
        <begin position="158"/>
        <end position="177"/>
    </location>
</feature>
<dbReference type="AlphaFoldDB" id="A0A1H6I1J1"/>
<dbReference type="RefSeq" id="WP_074714393.1">
    <property type="nucleotide sequence ID" value="NZ_FNWV01000001.1"/>
</dbReference>
<feature type="transmembrane region" description="Helical" evidence="1">
    <location>
        <begin position="472"/>
        <end position="491"/>
    </location>
</feature>
<protein>
    <submittedName>
        <fullName evidence="2">Uncharacterized protein</fullName>
    </submittedName>
</protein>
<feature type="transmembrane region" description="Helical" evidence="1">
    <location>
        <begin position="131"/>
        <end position="152"/>
    </location>
</feature>